<dbReference type="SUPFAM" id="SSF51197">
    <property type="entry name" value="Clavaminate synthase-like"/>
    <property type="match status" value="1"/>
</dbReference>
<protein>
    <submittedName>
        <fullName evidence="1">Phytanoyl-CoA dioxygenase family protein</fullName>
    </submittedName>
</protein>
<evidence type="ECO:0000313" key="2">
    <source>
        <dbReference type="Proteomes" id="UP001057877"/>
    </source>
</evidence>
<evidence type="ECO:0000313" key="1">
    <source>
        <dbReference type="EMBL" id="UVI28250.1"/>
    </source>
</evidence>
<keyword evidence="1" id="KW-0560">Oxidoreductase</keyword>
<dbReference type="InterPro" id="IPR008775">
    <property type="entry name" value="Phytyl_CoA_dOase-like"/>
</dbReference>
<sequence length="269" mass="30576">MNQTKGMVRMEMPVTREQIEFYRENGFVQIDNVLTQEEVAEMAEAMEEAMTEKSVNAVKTDKSGGSYYRVLNQKVNVWRDHGVMAKYSLHPKVAEIARLLSGASKMRLFHDHALWKMPEDSKATPWHQDAPYWPMNQTQALSAWIPVDDVDEKNGCMMFVPGSHKEGKLKGIDFLEPQNIFDYVQDKEANLKKPVVVPLKKGSCTFHSGLTFHYAYPNMSDKPRRVLALIYMPDGTTYSGAGHICTDNFGLQKDEPIRGGTFPILAREI</sequence>
<gene>
    <name evidence="1" type="ORF">L1F29_22730</name>
</gene>
<name>A0ABY5S3U7_9BACL</name>
<keyword evidence="1" id="KW-0223">Dioxygenase</keyword>
<dbReference type="Proteomes" id="UP001057877">
    <property type="component" value="Chromosome"/>
</dbReference>
<organism evidence="1 2">
    <name type="scientific">Paenibacillus spongiae</name>
    <dbReference type="NCBI Taxonomy" id="2909671"/>
    <lineage>
        <taxon>Bacteria</taxon>
        <taxon>Bacillati</taxon>
        <taxon>Bacillota</taxon>
        <taxon>Bacilli</taxon>
        <taxon>Bacillales</taxon>
        <taxon>Paenibacillaceae</taxon>
        <taxon>Paenibacillus</taxon>
    </lineage>
</organism>
<dbReference type="EMBL" id="CP091430">
    <property type="protein sequence ID" value="UVI28250.1"/>
    <property type="molecule type" value="Genomic_DNA"/>
</dbReference>
<dbReference type="Gene3D" id="2.60.120.620">
    <property type="entry name" value="q2cbj1_9rhob like domain"/>
    <property type="match status" value="1"/>
</dbReference>
<dbReference type="PANTHER" id="PTHR20883">
    <property type="entry name" value="PHYTANOYL-COA DIOXYGENASE DOMAIN CONTAINING 1"/>
    <property type="match status" value="1"/>
</dbReference>
<dbReference type="PANTHER" id="PTHR20883:SF48">
    <property type="entry name" value="ECTOINE DIOXYGENASE"/>
    <property type="match status" value="1"/>
</dbReference>
<accession>A0ABY5S3U7</accession>
<keyword evidence="2" id="KW-1185">Reference proteome</keyword>
<proteinExistence type="predicted"/>
<dbReference type="GO" id="GO:0051213">
    <property type="term" value="F:dioxygenase activity"/>
    <property type="evidence" value="ECO:0007669"/>
    <property type="project" value="UniProtKB-KW"/>
</dbReference>
<dbReference type="Pfam" id="PF05721">
    <property type="entry name" value="PhyH"/>
    <property type="match status" value="1"/>
</dbReference>
<dbReference type="RefSeq" id="WP_258384338.1">
    <property type="nucleotide sequence ID" value="NZ_CP091430.1"/>
</dbReference>
<reference evidence="1" key="1">
    <citation type="submission" date="2022-01" db="EMBL/GenBank/DDBJ databases">
        <title>Paenibacillus spongiae sp. nov., isolated from marine sponge.</title>
        <authorList>
            <person name="Li Z."/>
            <person name="Zhang M."/>
        </authorList>
    </citation>
    <scope>NUCLEOTIDE SEQUENCE</scope>
    <source>
        <strain evidence="1">PHS-Z3</strain>
    </source>
</reference>